<evidence type="ECO:0000256" key="4">
    <source>
        <dbReference type="ARBA" id="ARBA00012384"/>
    </source>
</evidence>
<dbReference type="GO" id="GO:0033499">
    <property type="term" value="P:galactose catabolic process via UDP-galactose, Leloir pathway"/>
    <property type="evidence" value="ECO:0007669"/>
    <property type="project" value="TreeGrafter"/>
</dbReference>
<proteinExistence type="inferred from homology"/>
<feature type="binding site" evidence="15">
    <location>
        <position position="116"/>
    </location>
    <ligand>
        <name>Zn(2+)</name>
        <dbReference type="ChEBI" id="CHEBI:29105"/>
    </ligand>
</feature>
<dbReference type="Pfam" id="PF02744">
    <property type="entry name" value="GalP_UDP_tr_C"/>
    <property type="match status" value="1"/>
</dbReference>
<dbReference type="PANTHER" id="PTHR11943:SF1">
    <property type="entry name" value="GALACTOSE-1-PHOSPHATE URIDYLYLTRANSFERASE"/>
    <property type="match status" value="1"/>
</dbReference>
<comment type="catalytic activity">
    <reaction evidence="1 16">
        <text>alpha-D-galactose 1-phosphate + UDP-alpha-D-glucose = alpha-D-glucose 1-phosphate + UDP-alpha-D-galactose</text>
        <dbReference type="Rhea" id="RHEA:13989"/>
        <dbReference type="ChEBI" id="CHEBI:58336"/>
        <dbReference type="ChEBI" id="CHEBI:58601"/>
        <dbReference type="ChEBI" id="CHEBI:58885"/>
        <dbReference type="ChEBI" id="CHEBI:66914"/>
        <dbReference type="EC" id="2.7.7.12"/>
    </reaction>
</comment>
<dbReference type="PROSITE" id="PS00117">
    <property type="entry name" value="GAL_P_UDP_TRANSF_I"/>
    <property type="match status" value="1"/>
</dbReference>
<evidence type="ECO:0000256" key="12">
    <source>
        <dbReference type="ARBA" id="ARBA00023277"/>
    </source>
</evidence>
<evidence type="ECO:0000256" key="10">
    <source>
        <dbReference type="ARBA" id="ARBA00023004"/>
    </source>
</evidence>
<evidence type="ECO:0000256" key="14">
    <source>
        <dbReference type="PIRSR" id="PIRSR000808-1"/>
    </source>
</evidence>
<feature type="binding site" evidence="15">
    <location>
        <position position="167"/>
    </location>
    <ligand>
        <name>Zn(2+)</name>
        <dbReference type="ChEBI" id="CHEBI:29105"/>
    </ligand>
</feature>
<dbReference type="SUPFAM" id="SSF54197">
    <property type="entry name" value="HIT-like"/>
    <property type="match status" value="2"/>
</dbReference>
<gene>
    <name evidence="19" type="primary">galT</name>
    <name evidence="19" type="ORF">ABII15_16420</name>
</gene>
<dbReference type="GO" id="GO:0008270">
    <property type="term" value="F:zinc ion binding"/>
    <property type="evidence" value="ECO:0007669"/>
    <property type="project" value="InterPro"/>
</dbReference>
<keyword evidence="12 16" id="KW-0119">Carbohydrate metabolism</keyword>
<evidence type="ECO:0000259" key="17">
    <source>
        <dbReference type="Pfam" id="PF01087"/>
    </source>
</evidence>
<keyword evidence="7 16" id="KW-0548">Nucleotidyltransferase</keyword>
<keyword evidence="9 15" id="KW-0862">Zinc</keyword>
<comment type="cofactor">
    <cofactor evidence="15">
        <name>Zn(2+)</name>
        <dbReference type="ChEBI" id="CHEBI:29105"/>
    </cofactor>
    <text evidence="15">Binds 1 zinc ion per subunit.</text>
</comment>
<dbReference type="EMBL" id="CP159534">
    <property type="protein sequence ID" value="XCJ71457.1"/>
    <property type="molecule type" value="Genomic_DNA"/>
</dbReference>
<dbReference type="FunFam" id="3.30.428.10:FF:000019">
    <property type="entry name" value="Galactose-1-phosphate uridylyltransferase"/>
    <property type="match status" value="1"/>
</dbReference>
<reference evidence="19" key="1">
    <citation type="submission" date="2024-06" db="EMBL/GenBank/DDBJ databases">
        <title>Streptomyces sp. strain HUAS MG91 genome sequences.</title>
        <authorList>
            <person name="Mo P."/>
        </authorList>
    </citation>
    <scope>NUCLEOTIDE SEQUENCE</scope>
    <source>
        <strain evidence="19">HUAS MG91</strain>
    </source>
</reference>
<keyword evidence="11 16" id="KW-0299">Galactose metabolism</keyword>
<keyword evidence="6 16" id="KW-0808">Transferase</keyword>
<dbReference type="FunFam" id="3.30.428.10:FF:000010">
    <property type="entry name" value="Galactose-1-phosphate uridylyltransferase"/>
    <property type="match status" value="1"/>
</dbReference>
<dbReference type="InterPro" id="IPR001937">
    <property type="entry name" value="GalP_UDPtransf1"/>
</dbReference>
<dbReference type="PIRSF" id="PIRSF000808">
    <property type="entry name" value="GalT"/>
    <property type="match status" value="1"/>
</dbReference>
<evidence type="ECO:0000256" key="15">
    <source>
        <dbReference type="PIRSR" id="PIRSR000808-3"/>
    </source>
</evidence>
<dbReference type="GO" id="GO:0008108">
    <property type="term" value="F:UDP-glucose:hexose-1-phosphate uridylyltransferase activity"/>
    <property type="evidence" value="ECO:0007669"/>
    <property type="project" value="UniProtKB-UniRule"/>
</dbReference>
<evidence type="ECO:0000256" key="1">
    <source>
        <dbReference type="ARBA" id="ARBA00001107"/>
    </source>
</evidence>
<sequence length="354" mass="39852">MKKTSTRLADGRELIYYDSRDDVVRDAVDRRPLDPTVTTSEIRRDPLLGDAVAVASHRQGRTYHPPADECPLCPSENGRLSEIPDSSYDVVVFENRFPSLAGDAGRCEVVCFTSDHDKSFADLSEEQAGLVLEAWTDRTAELSHLDSVEQVFCFENRGAEIGVTLGHPHGQIYGYPFTTPRTALMLRSAAQHKEQTGGRNLFADVVEKEIEDGSRIVLEGEHWVAFVPYAAHWPYEVHLYPKRQVPDLLALDDDARTEFPKIYLELLRRFDRIFGEDQPATPYIAAWHQAPFGPLDEFEGVTRDDFALHLELFTIRRTSGKLKFLAGSESGMSVFINDVPPETAAERLREVASK</sequence>
<keyword evidence="10" id="KW-0408">Iron</keyword>
<dbReference type="KEGG" id="stac:ABII15_16420"/>
<evidence type="ECO:0000256" key="5">
    <source>
        <dbReference type="ARBA" id="ARBA00016340"/>
    </source>
</evidence>
<dbReference type="RefSeq" id="WP_353943070.1">
    <property type="nucleotide sequence ID" value="NZ_CP159534.1"/>
</dbReference>
<evidence type="ECO:0000313" key="19">
    <source>
        <dbReference type="EMBL" id="XCJ71457.1"/>
    </source>
</evidence>
<evidence type="ECO:0000259" key="18">
    <source>
        <dbReference type="Pfam" id="PF02744"/>
    </source>
</evidence>
<dbReference type="Pfam" id="PF01087">
    <property type="entry name" value="GalP_UDP_transf"/>
    <property type="match status" value="1"/>
</dbReference>
<comment type="pathway">
    <text evidence="2 16">Carbohydrate metabolism; galactose metabolism.</text>
</comment>
<dbReference type="PANTHER" id="PTHR11943">
    <property type="entry name" value="GALACTOSE-1-PHOSPHATE URIDYLYLTRANSFERASE"/>
    <property type="match status" value="1"/>
</dbReference>
<evidence type="ECO:0000256" key="13">
    <source>
        <dbReference type="NCBIfam" id="TIGR00209"/>
    </source>
</evidence>
<feature type="active site" description="Tele-UMP-histidine intermediate" evidence="14">
    <location>
        <position position="169"/>
    </location>
</feature>
<dbReference type="InterPro" id="IPR005850">
    <property type="entry name" value="GalP_Utransf_C"/>
</dbReference>
<evidence type="ECO:0000256" key="11">
    <source>
        <dbReference type="ARBA" id="ARBA00023144"/>
    </source>
</evidence>
<comment type="similarity">
    <text evidence="3 16">Belongs to the galactose-1-phosphate uridylyltransferase type 1 family.</text>
</comment>
<feature type="binding site" evidence="15">
    <location>
        <position position="70"/>
    </location>
    <ligand>
        <name>Zn(2+)</name>
        <dbReference type="ChEBI" id="CHEBI:29105"/>
    </ligand>
</feature>
<feature type="domain" description="Galactose-1-phosphate uridyl transferase C-terminal" evidence="18">
    <location>
        <begin position="194"/>
        <end position="352"/>
    </location>
</feature>
<protein>
    <recommendedName>
        <fullName evidence="5 13">Galactose-1-phosphate uridylyltransferase</fullName>
        <ecNumber evidence="4 13">2.7.7.12</ecNumber>
    </recommendedName>
</protein>
<feature type="binding site" evidence="15">
    <location>
        <position position="73"/>
    </location>
    <ligand>
        <name>Zn(2+)</name>
        <dbReference type="ChEBI" id="CHEBI:29105"/>
    </ligand>
</feature>
<evidence type="ECO:0000256" key="2">
    <source>
        <dbReference type="ARBA" id="ARBA00004947"/>
    </source>
</evidence>
<evidence type="ECO:0000256" key="3">
    <source>
        <dbReference type="ARBA" id="ARBA00010951"/>
    </source>
</evidence>
<dbReference type="InterPro" id="IPR005849">
    <property type="entry name" value="GalP_Utransf_N"/>
</dbReference>
<organism evidence="19">
    <name type="scientific">Streptomyces tabacisoli</name>
    <dbReference type="NCBI Taxonomy" id="3156398"/>
    <lineage>
        <taxon>Bacteria</taxon>
        <taxon>Bacillati</taxon>
        <taxon>Actinomycetota</taxon>
        <taxon>Actinomycetes</taxon>
        <taxon>Kitasatosporales</taxon>
        <taxon>Streptomycetaceae</taxon>
        <taxon>Streptomyces</taxon>
    </lineage>
</organism>
<name>A0AAU8IUM9_9ACTN</name>
<dbReference type="NCBIfam" id="TIGR00209">
    <property type="entry name" value="galT_1"/>
    <property type="match status" value="1"/>
</dbReference>
<accession>A0AAU8IUM9</accession>
<evidence type="ECO:0000256" key="7">
    <source>
        <dbReference type="ARBA" id="ARBA00022695"/>
    </source>
</evidence>
<dbReference type="EC" id="2.7.7.12" evidence="4 13"/>
<evidence type="ECO:0000256" key="6">
    <source>
        <dbReference type="ARBA" id="ARBA00022679"/>
    </source>
</evidence>
<dbReference type="InterPro" id="IPR036265">
    <property type="entry name" value="HIT-like_sf"/>
</dbReference>
<keyword evidence="8 15" id="KW-0479">Metal-binding</keyword>
<evidence type="ECO:0000256" key="16">
    <source>
        <dbReference type="RuleBase" id="RU000506"/>
    </source>
</evidence>
<dbReference type="GO" id="GO:0005737">
    <property type="term" value="C:cytoplasm"/>
    <property type="evidence" value="ECO:0007669"/>
    <property type="project" value="TreeGrafter"/>
</dbReference>
<dbReference type="InterPro" id="IPR019779">
    <property type="entry name" value="GalP_UDPtransf1_His-AS"/>
</dbReference>
<dbReference type="AlphaFoldDB" id="A0AAU8IUM9"/>
<feature type="domain" description="Galactose-1-phosphate uridyl transferase N-terminal" evidence="17">
    <location>
        <begin position="103"/>
        <end position="177"/>
    </location>
</feature>
<evidence type="ECO:0000256" key="9">
    <source>
        <dbReference type="ARBA" id="ARBA00022833"/>
    </source>
</evidence>
<dbReference type="Gene3D" id="3.30.428.10">
    <property type="entry name" value="HIT-like"/>
    <property type="match status" value="2"/>
</dbReference>
<evidence type="ECO:0000256" key="8">
    <source>
        <dbReference type="ARBA" id="ARBA00022723"/>
    </source>
</evidence>